<proteinExistence type="inferred from homology"/>
<evidence type="ECO:0000313" key="13">
    <source>
        <dbReference type="Proteomes" id="UP000230843"/>
    </source>
</evidence>
<evidence type="ECO:0000313" key="12">
    <source>
        <dbReference type="EMBL" id="PJA89620.1"/>
    </source>
</evidence>
<feature type="active site" evidence="7">
    <location>
        <position position="174"/>
    </location>
</feature>
<dbReference type="InterPro" id="IPR001967">
    <property type="entry name" value="Peptidase_S11_N"/>
</dbReference>
<dbReference type="PRINTS" id="PR00725">
    <property type="entry name" value="DADACBPTASE1"/>
</dbReference>
<name>A0A2M7Z666_9BACT</name>
<evidence type="ECO:0000256" key="9">
    <source>
        <dbReference type="RuleBase" id="RU004016"/>
    </source>
</evidence>
<keyword evidence="10" id="KW-0472">Membrane</keyword>
<dbReference type="InterPro" id="IPR012338">
    <property type="entry name" value="Beta-lactam/transpept-like"/>
</dbReference>
<dbReference type="GO" id="GO:0071555">
    <property type="term" value="P:cell wall organization"/>
    <property type="evidence" value="ECO:0007669"/>
    <property type="project" value="UniProtKB-KW"/>
</dbReference>
<keyword evidence="10" id="KW-0812">Transmembrane</keyword>
<protein>
    <recommendedName>
        <fullName evidence="11">Peptidase S11 D-alanyl-D-alanine carboxypeptidase A N-terminal domain-containing protein</fullName>
    </recommendedName>
</protein>
<evidence type="ECO:0000256" key="1">
    <source>
        <dbReference type="ARBA" id="ARBA00007164"/>
    </source>
</evidence>
<comment type="similarity">
    <text evidence="1 9">Belongs to the peptidase S11 family.</text>
</comment>
<dbReference type="Proteomes" id="UP000230843">
    <property type="component" value="Unassembled WGS sequence"/>
</dbReference>
<sequence length="339" mass="38092">MFNPVDPQKDWANKIRDIVGVISIIGVVVFLFVSPVIGRSLDMVEFSFFPESDVSKNIEINLKQEGGDLLVYHEVVKPKLPELIGEMIDADKFTAESMIVKDVETGMVLFGKDEYKFHALASITKLMSALVLLDYNLDFSATSTVVNDDIFESHIFSGEVFTLEELWNLSLVGSSNKAILTLVDTVDTREGFVEKMNKKAQEFGMADTFFVEPTGLDSGNISTASDIIHLLDEALSKKEIKNVLLVPELKVKSSGINAKSHQVWSTDWILLNWIPNNFKEFIGGKTGYIPQSGYNFVMQVKGENDKLLNVAVLGAEVHEDRFTEARDIAYWVFENYKWP</sequence>
<feature type="active site" evidence="7">
    <location>
        <position position="125"/>
    </location>
</feature>
<evidence type="ECO:0000256" key="6">
    <source>
        <dbReference type="ARBA" id="ARBA00023316"/>
    </source>
</evidence>
<organism evidence="12 13">
    <name type="scientific">Candidatus Magasanikbacteria bacterium CG_4_9_14_3_um_filter_32_9</name>
    <dbReference type="NCBI Taxonomy" id="1974644"/>
    <lineage>
        <taxon>Bacteria</taxon>
        <taxon>Candidatus Magasanikiibacteriota</taxon>
    </lineage>
</organism>
<evidence type="ECO:0000256" key="2">
    <source>
        <dbReference type="ARBA" id="ARBA00022729"/>
    </source>
</evidence>
<feature type="domain" description="Peptidase S11 D-alanyl-D-alanine carboxypeptidase A N-terminal" evidence="11">
    <location>
        <begin position="90"/>
        <end position="316"/>
    </location>
</feature>
<keyword evidence="5" id="KW-0573">Peptidoglycan synthesis</keyword>
<dbReference type="AlphaFoldDB" id="A0A2M7Z666"/>
<keyword evidence="2" id="KW-0732">Signal</keyword>
<feature type="transmembrane region" description="Helical" evidence="10">
    <location>
        <begin position="18"/>
        <end position="37"/>
    </location>
</feature>
<dbReference type="SUPFAM" id="SSF56601">
    <property type="entry name" value="beta-lactamase/transpeptidase-like"/>
    <property type="match status" value="1"/>
</dbReference>
<keyword evidence="4" id="KW-0133">Cell shape</keyword>
<dbReference type="EMBL" id="PFVJ01000071">
    <property type="protein sequence ID" value="PJA89620.1"/>
    <property type="molecule type" value="Genomic_DNA"/>
</dbReference>
<dbReference type="PANTHER" id="PTHR21581">
    <property type="entry name" value="D-ALANYL-D-ALANINE CARBOXYPEPTIDASE"/>
    <property type="match status" value="1"/>
</dbReference>
<dbReference type="GO" id="GO:0008360">
    <property type="term" value="P:regulation of cell shape"/>
    <property type="evidence" value="ECO:0007669"/>
    <property type="project" value="UniProtKB-KW"/>
</dbReference>
<evidence type="ECO:0000259" key="11">
    <source>
        <dbReference type="Pfam" id="PF00768"/>
    </source>
</evidence>
<evidence type="ECO:0000256" key="4">
    <source>
        <dbReference type="ARBA" id="ARBA00022960"/>
    </source>
</evidence>
<evidence type="ECO:0000256" key="7">
    <source>
        <dbReference type="PIRSR" id="PIRSR618044-1"/>
    </source>
</evidence>
<reference evidence="13" key="1">
    <citation type="submission" date="2017-09" db="EMBL/GenBank/DDBJ databases">
        <title>Depth-based differentiation of microbial function through sediment-hosted aquifers and enrichment of novel symbionts in the deep terrestrial subsurface.</title>
        <authorList>
            <person name="Probst A.J."/>
            <person name="Ladd B."/>
            <person name="Jarett J.K."/>
            <person name="Geller-Mcgrath D.E."/>
            <person name="Sieber C.M.K."/>
            <person name="Emerson J.B."/>
            <person name="Anantharaman K."/>
            <person name="Thomas B.C."/>
            <person name="Malmstrom R."/>
            <person name="Stieglmeier M."/>
            <person name="Klingl A."/>
            <person name="Woyke T."/>
            <person name="Ryan C.M."/>
            <person name="Banfield J.F."/>
        </authorList>
    </citation>
    <scope>NUCLEOTIDE SEQUENCE [LARGE SCALE GENOMIC DNA]</scope>
</reference>
<evidence type="ECO:0000256" key="10">
    <source>
        <dbReference type="SAM" id="Phobius"/>
    </source>
</evidence>
<dbReference type="GO" id="GO:0006508">
    <property type="term" value="P:proteolysis"/>
    <property type="evidence" value="ECO:0007669"/>
    <property type="project" value="InterPro"/>
</dbReference>
<keyword evidence="10" id="KW-1133">Transmembrane helix</keyword>
<keyword evidence="6" id="KW-0961">Cell wall biogenesis/degradation</keyword>
<accession>A0A2M7Z666</accession>
<comment type="caution">
    <text evidence="12">The sequence shown here is derived from an EMBL/GenBank/DDBJ whole genome shotgun (WGS) entry which is preliminary data.</text>
</comment>
<evidence type="ECO:0000256" key="8">
    <source>
        <dbReference type="PIRSR" id="PIRSR618044-2"/>
    </source>
</evidence>
<evidence type="ECO:0000256" key="5">
    <source>
        <dbReference type="ARBA" id="ARBA00022984"/>
    </source>
</evidence>
<gene>
    <name evidence="12" type="ORF">CO137_03350</name>
</gene>
<dbReference type="Pfam" id="PF00768">
    <property type="entry name" value="Peptidase_S11"/>
    <property type="match status" value="1"/>
</dbReference>
<dbReference type="GO" id="GO:0009002">
    <property type="term" value="F:serine-type D-Ala-D-Ala carboxypeptidase activity"/>
    <property type="evidence" value="ECO:0007669"/>
    <property type="project" value="InterPro"/>
</dbReference>
<dbReference type="GO" id="GO:0009252">
    <property type="term" value="P:peptidoglycan biosynthetic process"/>
    <property type="evidence" value="ECO:0007669"/>
    <property type="project" value="UniProtKB-KW"/>
</dbReference>
<keyword evidence="3" id="KW-0378">Hydrolase</keyword>
<feature type="active site" description="Acyl-ester intermediate" evidence="7">
    <location>
        <position position="122"/>
    </location>
</feature>
<feature type="binding site" evidence="8">
    <location>
        <position position="285"/>
    </location>
    <ligand>
        <name>substrate</name>
    </ligand>
</feature>
<dbReference type="PANTHER" id="PTHR21581:SF26">
    <property type="entry name" value="D-ALANYL-D-ALANINE ENDOPEPTIDASE"/>
    <property type="match status" value="1"/>
</dbReference>
<evidence type="ECO:0000256" key="3">
    <source>
        <dbReference type="ARBA" id="ARBA00022801"/>
    </source>
</evidence>
<dbReference type="InterPro" id="IPR018044">
    <property type="entry name" value="Peptidase_S11"/>
</dbReference>
<dbReference type="Gene3D" id="3.40.710.10">
    <property type="entry name" value="DD-peptidase/beta-lactamase superfamily"/>
    <property type="match status" value="1"/>
</dbReference>